<dbReference type="RefSeq" id="XP_031579281.1">
    <property type="nucleotide sequence ID" value="XM_031722400.1"/>
</dbReference>
<feature type="region of interest" description="Disordered" evidence="1">
    <location>
        <begin position="310"/>
        <end position="332"/>
    </location>
</feature>
<dbReference type="AlphaFoldDB" id="A0A179UTF3"/>
<dbReference type="VEuPathDB" id="FungiDB:BDBG_05990"/>
<dbReference type="GeneID" id="8503668"/>
<dbReference type="Proteomes" id="UP000002038">
    <property type="component" value="Unassembled WGS sequence"/>
</dbReference>
<proteinExistence type="predicted"/>
<name>A0A179UTF3_BLAGS</name>
<evidence type="ECO:0000313" key="2">
    <source>
        <dbReference type="EMBL" id="OAT10337.1"/>
    </source>
</evidence>
<keyword evidence="3" id="KW-1185">Reference proteome</keyword>
<protein>
    <submittedName>
        <fullName evidence="2">Uncharacterized protein</fullName>
    </submittedName>
</protein>
<evidence type="ECO:0000313" key="3">
    <source>
        <dbReference type="Proteomes" id="UP000002038"/>
    </source>
</evidence>
<gene>
    <name evidence="2" type="ORF">BDBG_05990</name>
</gene>
<dbReference type="OrthoDB" id="4188823at2759"/>
<organism evidence="2 3">
    <name type="scientific">Blastomyces gilchristii (strain SLH14081)</name>
    <name type="common">Blastomyces dermatitidis</name>
    <dbReference type="NCBI Taxonomy" id="559298"/>
    <lineage>
        <taxon>Eukaryota</taxon>
        <taxon>Fungi</taxon>
        <taxon>Dikarya</taxon>
        <taxon>Ascomycota</taxon>
        <taxon>Pezizomycotina</taxon>
        <taxon>Eurotiomycetes</taxon>
        <taxon>Eurotiomycetidae</taxon>
        <taxon>Onygenales</taxon>
        <taxon>Ajellomycetaceae</taxon>
        <taxon>Blastomyces</taxon>
    </lineage>
</organism>
<dbReference type="KEGG" id="bgh:BDBG_05990"/>
<dbReference type="EMBL" id="GG657459">
    <property type="protein sequence ID" value="OAT10337.1"/>
    <property type="molecule type" value="Genomic_DNA"/>
</dbReference>
<feature type="compositionally biased region" description="Basic and acidic residues" evidence="1">
    <location>
        <begin position="310"/>
        <end position="328"/>
    </location>
</feature>
<reference evidence="3" key="1">
    <citation type="journal article" date="2015" name="PLoS Genet.">
        <title>The dynamic genome and transcriptome of the human fungal pathogen Blastomyces and close relative Emmonsia.</title>
        <authorList>
            <person name="Munoz J.F."/>
            <person name="Gauthier G.M."/>
            <person name="Desjardins C.A."/>
            <person name="Gallo J.E."/>
            <person name="Holder J."/>
            <person name="Sullivan T.D."/>
            <person name="Marty A.J."/>
            <person name="Carmen J.C."/>
            <person name="Chen Z."/>
            <person name="Ding L."/>
            <person name="Gujja S."/>
            <person name="Magrini V."/>
            <person name="Misas E."/>
            <person name="Mitreva M."/>
            <person name="Priest M."/>
            <person name="Saif S."/>
            <person name="Whiston E.A."/>
            <person name="Young S."/>
            <person name="Zeng Q."/>
            <person name="Goldman W.E."/>
            <person name="Mardis E.R."/>
            <person name="Taylor J.W."/>
            <person name="McEwen J.G."/>
            <person name="Clay O.K."/>
            <person name="Klein B.S."/>
            <person name="Cuomo C.A."/>
        </authorList>
    </citation>
    <scope>NUCLEOTIDE SEQUENCE [LARGE SCALE GENOMIC DNA]</scope>
    <source>
        <strain evidence="3">SLH14081</strain>
    </source>
</reference>
<accession>A0A179UTF3</accession>
<evidence type="ECO:0000256" key="1">
    <source>
        <dbReference type="SAM" id="MobiDB-lite"/>
    </source>
</evidence>
<sequence>MTIITQTENFSVKFEHTVQRSTVASFQGAPNQASAPVLQLLKRGGSYFVSAGTGKLLEASLSDLMSSWAVRFSRSCPLSSGHLHITSEKTSFPRAVTLSFYGSHTRTMTIPSEALNTWPGRIIQGQNTRQSSGGQCMYAWRVGSAVTMSFLPGFISILAFMPAVEGHTGKLVGCFYFTKIGEPLSTQTVTLGTAASKVILVLREMDKDLTSDRKIRKRASTRAIQENAELNKRTDRSQDQDDDQITAHDLLNKIRGKSQTKEGYVQRAVRQRLRLYCCGCEEDVSGGGECQQCGHTSCLVCLHERRLRRERSVDRSHEPNQANRRHDAQTNNQTRAVPATLSQAIKIDEDPETETDSVLYMLPYSKLKRKLREQQQKQQTWVNRAIKCCSCEVTGSAVNKCACGHEYCGICFHYNLLVNSRTFGSTIFPTA</sequence>